<sequence>MWLDGHLLFCKSMHTMATQIGELNKLIWLMIIDSYGLGEKWESVMINYKMLVRFMKYMAPPQGSMREDYLLILINL</sequence>
<proteinExistence type="predicted"/>
<evidence type="ECO:0000313" key="2">
    <source>
        <dbReference type="Proteomes" id="UP000593576"/>
    </source>
</evidence>
<keyword evidence="2" id="KW-1185">Reference proteome</keyword>
<evidence type="ECO:0000313" key="1">
    <source>
        <dbReference type="EMBL" id="MBA0873364.1"/>
    </source>
</evidence>
<organism evidence="1 2">
    <name type="scientific">Gossypium schwendimanii</name>
    <name type="common">Cotton</name>
    <dbReference type="NCBI Taxonomy" id="34291"/>
    <lineage>
        <taxon>Eukaryota</taxon>
        <taxon>Viridiplantae</taxon>
        <taxon>Streptophyta</taxon>
        <taxon>Embryophyta</taxon>
        <taxon>Tracheophyta</taxon>
        <taxon>Spermatophyta</taxon>
        <taxon>Magnoliopsida</taxon>
        <taxon>eudicotyledons</taxon>
        <taxon>Gunneridae</taxon>
        <taxon>Pentapetalae</taxon>
        <taxon>rosids</taxon>
        <taxon>malvids</taxon>
        <taxon>Malvales</taxon>
        <taxon>Malvaceae</taxon>
        <taxon>Malvoideae</taxon>
        <taxon>Gossypium</taxon>
    </lineage>
</organism>
<dbReference type="Proteomes" id="UP000593576">
    <property type="component" value="Unassembled WGS sequence"/>
</dbReference>
<dbReference type="EMBL" id="JABFAF010000013">
    <property type="protein sequence ID" value="MBA0873364.1"/>
    <property type="molecule type" value="Genomic_DNA"/>
</dbReference>
<comment type="caution">
    <text evidence="1">The sequence shown here is derived from an EMBL/GenBank/DDBJ whole genome shotgun (WGS) entry which is preliminary data.</text>
</comment>
<accession>A0A7J9MR08</accession>
<reference evidence="1 2" key="1">
    <citation type="journal article" date="2019" name="Genome Biol. Evol.">
        <title>Insights into the evolution of the New World diploid cottons (Gossypium, subgenus Houzingenia) based on genome sequencing.</title>
        <authorList>
            <person name="Grover C.E."/>
            <person name="Arick M.A. 2nd"/>
            <person name="Thrash A."/>
            <person name="Conover J.L."/>
            <person name="Sanders W.S."/>
            <person name="Peterson D.G."/>
            <person name="Frelichowski J.E."/>
            <person name="Scheffler J.A."/>
            <person name="Scheffler B.E."/>
            <person name="Wendel J.F."/>
        </authorList>
    </citation>
    <scope>NUCLEOTIDE SEQUENCE [LARGE SCALE GENOMIC DNA]</scope>
    <source>
        <strain evidence="1">1</strain>
        <tissue evidence="1">Leaf</tissue>
    </source>
</reference>
<gene>
    <name evidence="1" type="ORF">Goshw_001200</name>
</gene>
<dbReference type="AlphaFoldDB" id="A0A7J9MR08"/>
<protein>
    <submittedName>
        <fullName evidence="1">Uncharacterized protein</fullName>
    </submittedName>
</protein>
<name>A0A7J9MR08_GOSSC</name>
<dbReference type="OrthoDB" id="288590at2759"/>